<gene>
    <name evidence="2" type="ORF">CcaverHIS019_0306030</name>
</gene>
<dbReference type="GeneID" id="85494403"/>
<accession>A0AA48L2T9</accession>
<protein>
    <submittedName>
        <fullName evidence="2">Uncharacterized protein</fullName>
    </submittedName>
</protein>
<name>A0AA48L2T9_9TREE</name>
<evidence type="ECO:0000313" key="3">
    <source>
        <dbReference type="Proteomes" id="UP001233271"/>
    </source>
</evidence>
<evidence type="ECO:0000256" key="1">
    <source>
        <dbReference type="SAM" id="MobiDB-lite"/>
    </source>
</evidence>
<evidence type="ECO:0000313" key="2">
    <source>
        <dbReference type="EMBL" id="BEI90533.1"/>
    </source>
</evidence>
<dbReference type="RefSeq" id="XP_060455798.1">
    <property type="nucleotide sequence ID" value="XM_060599068.1"/>
</dbReference>
<dbReference type="Proteomes" id="UP001233271">
    <property type="component" value="Chromosome 3"/>
</dbReference>
<keyword evidence="3" id="KW-1185">Reference proteome</keyword>
<organism evidence="2 3">
    <name type="scientific">Cutaneotrichosporon cavernicola</name>
    <dbReference type="NCBI Taxonomy" id="279322"/>
    <lineage>
        <taxon>Eukaryota</taxon>
        <taxon>Fungi</taxon>
        <taxon>Dikarya</taxon>
        <taxon>Basidiomycota</taxon>
        <taxon>Agaricomycotina</taxon>
        <taxon>Tremellomycetes</taxon>
        <taxon>Trichosporonales</taxon>
        <taxon>Trichosporonaceae</taxon>
        <taxon>Cutaneotrichosporon</taxon>
    </lineage>
</organism>
<proteinExistence type="predicted"/>
<feature type="region of interest" description="Disordered" evidence="1">
    <location>
        <begin position="328"/>
        <end position="357"/>
    </location>
</feature>
<reference evidence="2" key="1">
    <citation type="journal article" date="2023" name="BMC Genomics">
        <title>Chromosome-level genome assemblies of Cutaneotrichosporon spp. (Trichosporonales, Basidiomycota) reveal imbalanced evolution between nucleotide sequences and chromosome synteny.</title>
        <authorList>
            <person name="Kobayashi Y."/>
            <person name="Kayamori A."/>
            <person name="Aoki K."/>
            <person name="Shiwa Y."/>
            <person name="Matsutani M."/>
            <person name="Fujita N."/>
            <person name="Sugita T."/>
            <person name="Iwasaki W."/>
            <person name="Tanaka N."/>
            <person name="Takashima M."/>
        </authorList>
    </citation>
    <scope>NUCLEOTIDE SEQUENCE</scope>
    <source>
        <strain evidence="2">HIS019</strain>
    </source>
</reference>
<sequence>MSPDVVDLLLAPAYEAVEYYLTKSGRGSISPESHILLDPGVRLYTSSIVRLALCFKYWDTEWTDVVPAIYKPGTKRGSAYRVTLGALLSRIDTLKITTDGREDTSNVGMLLRRLPRFTAASGGTAPIFGTLTATDLPGLIEACKKDIMKTEPIKHIKYFTDANLANNPPPGVKLRVAHPSISQALVSHPGVTIGTFVTPINSGPSLPPAATPADSITFQPSATATTLAPTTAQLLSSRVTGNNRRKMSKQDSAIARRKKQRVDEALPGIGFRCLRQPTSSSHQNVSSHMAALVYPAHSWGPSAVQLHLDQEWRCHNCAFKNPAQFVKNEDSQGNDEDPVTCSNCEEPHRQSEDLPSEDISCPECQEILPEGIPERERLFNPDLLKTHVLEWHSDYALAVSWRDQQKTVASGTVVCSFTTPTRLEKHLLVEHISTSEKRIPPKYLYAIARKTWVDDISSYRHYQLEALERRKFQAEDDALAAVSCELARLKKLFAEQCAENQEEDELDVKPEIG</sequence>
<dbReference type="AlphaFoldDB" id="A0AA48L2T9"/>
<dbReference type="EMBL" id="AP028214">
    <property type="protein sequence ID" value="BEI90533.1"/>
    <property type="molecule type" value="Genomic_DNA"/>
</dbReference>
<dbReference type="KEGG" id="ccac:CcaHIS019_0306030"/>